<proteinExistence type="predicted"/>
<accession>A0AAW5AA18</accession>
<protein>
    <submittedName>
        <fullName evidence="2">Uncharacterized protein</fullName>
    </submittedName>
</protein>
<evidence type="ECO:0000313" key="2">
    <source>
        <dbReference type="EMBL" id="MCF5057640.1"/>
    </source>
</evidence>
<keyword evidence="1" id="KW-0732">Signal</keyword>
<feature type="signal peptide" evidence="1">
    <location>
        <begin position="1"/>
        <end position="20"/>
    </location>
</feature>
<feature type="chain" id="PRO_5043913258" evidence="1">
    <location>
        <begin position="21"/>
        <end position="357"/>
    </location>
</feature>
<comment type="caution">
    <text evidence="2">The sequence shown here is derived from an EMBL/GenBank/DDBJ whole genome shotgun (WGS) entry which is preliminary data.</text>
</comment>
<dbReference type="EMBL" id="WKEW01000031">
    <property type="protein sequence ID" value="MCF5057640.1"/>
    <property type="molecule type" value="Genomic_DNA"/>
</dbReference>
<name>A0AAW5AA18_9PSED</name>
<evidence type="ECO:0000256" key="1">
    <source>
        <dbReference type="SAM" id="SignalP"/>
    </source>
</evidence>
<keyword evidence="3" id="KW-1185">Reference proteome</keyword>
<dbReference type="AlphaFoldDB" id="A0AAW5AA18"/>
<dbReference type="Proteomes" id="UP000814172">
    <property type="component" value="Unassembled WGS sequence"/>
</dbReference>
<gene>
    <name evidence="2" type="ORF">GIW75_11810</name>
</gene>
<evidence type="ECO:0000313" key="3">
    <source>
        <dbReference type="Proteomes" id="UP000814172"/>
    </source>
</evidence>
<sequence length="357" mass="38002">MLARIFAAFLAIIASSASFANGLSGAVLPCSDTAATIKTIPADIATAVVRSLLGTAIDAAVNYLDDPKVAKFDVVIPVDSVGELTSGTKCIYISSGHITPTKQINGHSIYSRQAINSVDLFLKFQISKSSTAGSNNNHPLRASILTWKYGKFLNQNCPFLRQCSKRDIVMKLGLMIPASSAANTSHASEPFGFLIENATIQDVQGAVKLKNGAATLPWITFAEPTGPVNVRFELIETSQPNTFTKALAAAVNAQKANIQDTVEHKIKGISDQVAASAAQTRVTEASKAFEEYKKAYDAARTTLVAYGTASDEHKKYLAAQYTIQKKSVELTETLGQAAFELADLNWPSGGLGALPSL</sequence>
<reference evidence="2 3" key="1">
    <citation type="submission" date="2019-11" db="EMBL/GenBank/DDBJ databases">
        <title>Epiphytic Pseudomonas syringae from cherry orchards.</title>
        <authorList>
            <person name="Hulin M.T."/>
        </authorList>
    </citation>
    <scope>NUCLEOTIDE SEQUENCE [LARGE SCALE GENOMIC DNA]</scope>
    <source>
        <strain evidence="2 3">PA-6-9F</strain>
    </source>
</reference>
<organism evidence="2 3">
    <name type="scientific">Pseudomonas proteolytica</name>
    <dbReference type="NCBI Taxonomy" id="219574"/>
    <lineage>
        <taxon>Bacteria</taxon>
        <taxon>Pseudomonadati</taxon>
        <taxon>Pseudomonadota</taxon>
        <taxon>Gammaproteobacteria</taxon>
        <taxon>Pseudomonadales</taxon>
        <taxon>Pseudomonadaceae</taxon>
        <taxon>Pseudomonas</taxon>
    </lineage>
</organism>
<dbReference type="RefSeq" id="WP_236299609.1">
    <property type="nucleotide sequence ID" value="NZ_WKEB01000082.1"/>
</dbReference>